<protein>
    <submittedName>
        <fullName evidence="3">Uncharacterized protein</fullName>
    </submittedName>
</protein>
<evidence type="ECO:0000256" key="1">
    <source>
        <dbReference type="SAM" id="Phobius"/>
    </source>
</evidence>
<dbReference type="KEGG" id="dpo:26532677"/>
<dbReference type="AlphaFoldDB" id="A0A6I8VY84"/>
<evidence type="ECO:0000313" key="3">
    <source>
        <dbReference type="RefSeq" id="XP_033235943.1"/>
    </source>
</evidence>
<keyword evidence="1" id="KW-0812">Transmembrane</keyword>
<keyword evidence="1" id="KW-0472">Membrane</keyword>
<feature type="transmembrane region" description="Helical" evidence="1">
    <location>
        <begin position="21"/>
        <end position="42"/>
    </location>
</feature>
<organism evidence="2 3">
    <name type="scientific">Drosophila pseudoobscura pseudoobscura</name>
    <name type="common">Fruit fly</name>
    <dbReference type="NCBI Taxonomy" id="46245"/>
    <lineage>
        <taxon>Eukaryota</taxon>
        <taxon>Metazoa</taxon>
        <taxon>Ecdysozoa</taxon>
        <taxon>Arthropoda</taxon>
        <taxon>Hexapoda</taxon>
        <taxon>Insecta</taxon>
        <taxon>Pterygota</taxon>
        <taxon>Neoptera</taxon>
        <taxon>Endopterygota</taxon>
        <taxon>Diptera</taxon>
        <taxon>Brachycera</taxon>
        <taxon>Muscomorpha</taxon>
        <taxon>Ephydroidea</taxon>
        <taxon>Drosophilidae</taxon>
        <taxon>Drosophila</taxon>
        <taxon>Sophophora</taxon>
    </lineage>
</organism>
<gene>
    <name evidence="3" type="primary">LOC26532677</name>
</gene>
<proteinExistence type="predicted"/>
<sequence length="212" mass="24778">MYSAFNRFNFEQCYGFIVQNICNIKMIGLLPFFVILLVSSGIDSSKFHCVNNNDIISNDPKTNELEIGLQMTNRPLHQVITRIFFMFLKDVLGYRNVRIVPINTYDAWTTLDLVRRDNRYPNISMINLQAWMPYTFGALPENVLDAGASITLGRFGWFVPISKGTKDMLPYESLHYEIFQHVNNTYYDLYIMEDNVLNELLQISRFENILFP</sequence>
<dbReference type="Proteomes" id="UP000001819">
    <property type="component" value="Chromosome 4"/>
</dbReference>
<dbReference type="InParanoid" id="A0A6I8VY84"/>
<accession>A0A6I8VY84</accession>
<keyword evidence="1" id="KW-1133">Transmembrane helix</keyword>
<dbReference type="ExpressionAtlas" id="A0A6I8VY84">
    <property type="expression patterns" value="baseline"/>
</dbReference>
<evidence type="ECO:0000313" key="2">
    <source>
        <dbReference type="Proteomes" id="UP000001819"/>
    </source>
</evidence>
<name>A0A6I8VY84_DROPS</name>
<reference evidence="3" key="1">
    <citation type="submission" date="2025-08" db="UniProtKB">
        <authorList>
            <consortium name="RefSeq"/>
        </authorList>
    </citation>
    <scope>IDENTIFICATION</scope>
    <source>
        <strain evidence="3">MV-25-SWS-2005</strain>
        <tissue evidence="3">Whole body</tissue>
    </source>
</reference>
<keyword evidence="2" id="KW-1185">Reference proteome</keyword>
<dbReference type="RefSeq" id="XP_033235943.1">
    <property type="nucleotide sequence ID" value="XM_033380052.1"/>
</dbReference>